<dbReference type="PANTHER" id="PTHR10000">
    <property type="entry name" value="PHOSPHOSERINE PHOSPHATASE"/>
    <property type="match status" value="1"/>
</dbReference>
<proteinExistence type="predicted"/>
<name>A0ABU0LBZ1_XANAG</name>
<dbReference type="PANTHER" id="PTHR10000:SF8">
    <property type="entry name" value="HAD SUPERFAMILY HYDROLASE-LIKE, TYPE 3"/>
    <property type="match status" value="1"/>
</dbReference>
<organism evidence="2 3">
    <name type="scientific">Xanthobacter agilis</name>
    <dbReference type="NCBI Taxonomy" id="47492"/>
    <lineage>
        <taxon>Bacteria</taxon>
        <taxon>Pseudomonadati</taxon>
        <taxon>Pseudomonadota</taxon>
        <taxon>Alphaproteobacteria</taxon>
        <taxon>Hyphomicrobiales</taxon>
        <taxon>Xanthobacteraceae</taxon>
        <taxon>Xanthobacter</taxon>
    </lineage>
</organism>
<accession>A0ABU0LBZ1</accession>
<dbReference type="InterPro" id="IPR006380">
    <property type="entry name" value="SPP-like_dom"/>
</dbReference>
<dbReference type="Gene3D" id="3.40.50.1000">
    <property type="entry name" value="HAD superfamily/HAD-like"/>
    <property type="match status" value="1"/>
</dbReference>
<dbReference type="SUPFAM" id="SSF56784">
    <property type="entry name" value="HAD-like"/>
    <property type="match status" value="1"/>
</dbReference>
<dbReference type="SFLD" id="SFLDG01140">
    <property type="entry name" value="C2.B:_Phosphomannomutase_and_P"/>
    <property type="match status" value="1"/>
</dbReference>
<dbReference type="RefSeq" id="WP_237347479.1">
    <property type="nucleotide sequence ID" value="NZ_JABWGX010000036.1"/>
</dbReference>
<reference evidence="2 3" key="1">
    <citation type="submission" date="2023-07" db="EMBL/GenBank/DDBJ databases">
        <title>Genomic Encyclopedia of Type Strains, Phase IV (KMG-IV): sequencing the most valuable type-strain genomes for metagenomic binning, comparative biology and taxonomic classification.</title>
        <authorList>
            <person name="Goeker M."/>
        </authorList>
    </citation>
    <scope>NUCLEOTIDE SEQUENCE [LARGE SCALE GENOMIC DNA]</scope>
    <source>
        <strain evidence="2 3">DSM 3770</strain>
    </source>
</reference>
<dbReference type="Pfam" id="PF05116">
    <property type="entry name" value="S6PP"/>
    <property type="match status" value="1"/>
</dbReference>
<sequence length="268" mass="27909">MSGGPDAAAARWRLVLATDLDGTFLGGTPGARAALYGWIRRHRDSVGLIFVTGRDPDFIHALCAGTGAEACGVPVPDYVVADVGTTVARVERRDGAPALSLLRELEAPIAAAWGDRSAFVRETLAGAPGLVPQDTPFRHRVSYHYDPLRYDPAATAPLADAGLDILISADRFLDVLPGGANKGSTLLALLEHLGLARDRVLVAGDTLNDLSMFRTGLFGAVVGGAEAALRDATRALPHTLHCRAPGAGGIMEAIAAFGLHPAPPEASQ</sequence>
<dbReference type="Gene3D" id="3.90.1070.10">
    <property type="match status" value="1"/>
</dbReference>
<gene>
    <name evidence="2" type="ORF">QOZ94_001428</name>
</gene>
<dbReference type="Proteomes" id="UP001241747">
    <property type="component" value="Unassembled WGS sequence"/>
</dbReference>
<dbReference type="SFLD" id="SFLDS00003">
    <property type="entry name" value="Haloacid_Dehalogenase"/>
    <property type="match status" value="1"/>
</dbReference>
<protein>
    <submittedName>
        <fullName evidence="2">Hydroxymethylpyrimidine pyrophosphatase-like HAD family hydrolase</fullName>
    </submittedName>
</protein>
<dbReference type="InterPro" id="IPR036412">
    <property type="entry name" value="HAD-like_sf"/>
</dbReference>
<comment type="caution">
    <text evidence="2">The sequence shown here is derived from an EMBL/GenBank/DDBJ whole genome shotgun (WGS) entry which is preliminary data.</text>
</comment>
<keyword evidence="3" id="KW-1185">Reference proteome</keyword>
<dbReference type="InterPro" id="IPR023214">
    <property type="entry name" value="HAD_sf"/>
</dbReference>
<dbReference type="SFLD" id="SFLDG01141">
    <property type="entry name" value="C2.B.1:_Sucrose_Phosphatase_Li"/>
    <property type="match status" value="1"/>
</dbReference>
<evidence type="ECO:0000259" key="1">
    <source>
        <dbReference type="Pfam" id="PF05116"/>
    </source>
</evidence>
<evidence type="ECO:0000313" key="2">
    <source>
        <dbReference type="EMBL" id="MDQ0504646.1"/>
    </source>
</evidence>
<feature type="domain" description="Sucrose phosphatase-like" evidence="1">
    <location>
        <begin position="13"/>
        <end position="258"/>
    </location>
</feature>
<dbReference type="EMBL" id="JAUSVY010000003">
    <property type="protein sequence ID" value="MDQ0504646.1"/>
    <property type="molecule type" value="Genomic_DNA"/>
</dbReference>
<evidence type="ECO:0000313" key="3">
    <source>
        <dbReference type="Proteomes" id="UP001241747"/>
    </source>
</evidence>